<dbReference type="Gene3D" id="3.20.20.370">
    <property type="entry name" value="Glycoside hydrolase/deacetylase"/>
    <property type="match status" value="1"/>
</dbReference>
<protein>
    <recommendedName>
        <fullName evidence="4">NodB homology domain-containing protein</fullName>
    </recommendedName>
</protein>
<evidence type="ECO:0000313" key="6">
    <source>
        <dbReference type="Proteomes" id="UP000192486"/>
    </source>
</evidence>
<keyword evidence="2" id="KW-0378">Hydrolase</keyword>
<dbReference type="InterPro" id="IPR021729">
    <property type="entry name" value="DUF3298"/>
</dbReference>
<keyword evidence="6" id="KW-1185">Reference proteome</keyword>
<sequence>MKDTNTKRRSPWIDSALIITIITLVSITLLLIVNVMKNKEASPVKQVTHEVIPAPKQKVSIESTTSPYPGIKMLTEKPEDSKYPFVIRYPQTEYDSFNRQVVDYVDELKTAYANKQQKKKRVSKLDVSFETLQHLSGNYSFVMRAVTYFADHESQTEIQTFHINPETGNELTIEDIVDHNLEKLKRMASVVRDEIHSSPSLQDDVITESVWHPTEPMWVNYRNFALTDDSLILYFGTGEFTKKQAGPATVEIPLRILNPFLAKEFQVPTDDAKKEKTIALTFDDGPDPNYTVRILKTLEKYDAKATFFMLGNRVNAYPDIAKKVAEAGHEIGNHSWNHPSLTGIPDEALQSEVEGTSDIIEAVIGQPATVFRPPYGAVDDRVRESTKLPVVLWNVDTLDWEHHDPELLLEHVVKDTRAGSIILMHDIHESTADGLDAVLENLQSQGYKFVTVSEMDDY</sequence>
<evidence type="ECO:0000313" key="5">
    <source>
        <dbReference type="EMBL" id="ARF13218.1"/>
    </source>
</evidence>
<keyword evidence="1" id="KW-0479">Metal-binding</keyword>
<evidence type="ECO:0000256" key="2">
    <source>
        <dbReference type="ARBA" id="ARBA00022801"/>
    </source>
</evidence>
<dbReference type="SUPFAM" id="SSF88713">
    <property type="entry name" value="Glycoside hydrolase/deacetylase"/>
    <property type="match status" value="1"/>
</dbReference>
<dbReference type="Gene3D" id="3.90.640.20">
    <property type="entry name" value="Heat-shock cognate protein, ATPase"/>
    <property type="match status" value="1"/>
</dbReference>
<dbReference type="InterPro" id="IPR011330">
    <property type="entry name" value="Glyco_hydro/deAcase_b/a-brl"/>
</dbReference>
<keyword evidence="3" id="KW-0472">Membrane</keyword>
<dbReference type="InterPro" id="IPR037126">
    <property type="entry name" value="PdaC/RsiV-like_sf"/>
</dbReference>
<keyword evidence="3" id="KW-1133">Transmembrane helix</keyword>
<evidence type="ECO:0000256" key="3">
    <source>
        <dbReference type="SAM" id="Phobius"/>
    </source>
</evidence>
<organism evidence="5 6">
    <name type="scientific">Sporosarcina ureae</name>
    <dbReference type="NCBI Taxonomy" id="1571"/>
    <lineage>
        <taxon>Bacteria</taxon>
        <taxon>Bacillati</taxon>
        <taxon>Bacillota</taxon>
        <taxon>Bacilli</taxon>
        <taxon>Bacillales</taxon>
        <taxon>Caryophanaceae</taxon>
        <taxon>Sporosarcina</taxon>
    </lineage>
</organism>
<gene>
    <name evidence="5" type="ORF">SporoS204_02895</name>
</gene>
<dbReference type="InterPro" id="IPR002509">
    <property type="entry name" value="NODB_dom"/>
</dbReference>
<accession>A0ABM6JSP6</accession>
<keyword evidence="3" id="KW-0812">Transmembrane</keyword>
<feature type="domain" description="NodB homology" evidence="4">
    <location>
        <begin position="276"/>
        <end position="450"/>
    </location>
</feature>
<dbReference type="Pfam" id="PF01522">
    <property type="entry name" value="Polysacc_deac_1"/>
    <property type="match status" value="1"/>
</dbReference>
<reference evidence="5 6" key="1">
    <citation type="submission" date="2016-04" db="EMBL/GenBank/DDBJ databases">
        <title>Comparative Genomics and Epigenetics of Sporosarcina ureae.</title>
        <authorList>
            <person name="Oliver A.S."/>
            <person name="Cooper K.K."/>
        </authorList>
    </citation>
    <scope>NUCLEOTIDE SEQUENCE [LARGE SCALE GENOMIC DNA]</scope>
    <source>
        <strain evidence="5 6">S204</strain>
    </source>
</reference>
<name>A0ABM6JSP6_SPOUR</name>
<dbReference type="PANTHER" id="PTHR10587">
    <property type="entry name" value="GLYCOSYL TRANSFERASE-RELATED"/>
    <property type="match status" value="1"/>
</dbReference>
<dbReference type="InterPro" id="IPR050248">
    <property type="entry name" value="Polysacc_deacetylase_ArnD"/>
</dbReference>
<evidence type="ECO:0000256" key="1">
    <source>
        <dbReference type="ARBA" id="ARBA00022723"/>
    </source>
</evidence>
<dbReference type="RefSeq" id="WP_029052927.1">
    <property type="nucleotide sequence ID" value="NZ_CP015108.1"/>
</dbReference>
<evidence type="ECO:0000259" key="4">
    <source>
        <dbReference type="PROSITE" id="PS51677"/>
    </source>
</evidence>
<dbReference type="Pfam" id="PF11738">
    <property type="entry name" value="DUF3298"/>
    <property type="match status" value="1"/>
</dbReference>
<dbReference type="EMBL" id="CP015108">
    <property type="protein sequence ID" value="ARF13218.1"/>
    <property type="molecule type" value="Genomic_DNA"/>
</dbReference>
<dbReference type="Proteomes" id="UP000192486">
    <property type="component" value="Chromosome"/>
</dbReference>
<feature type="transmembrane region" description="Helical" evidence="3">
    <location>
        <begin position="12"/>
        <end position="36"/>
    </location>
</feature>
<dbReference type="PANTHER" id="PTHR10587:SF133">
    <property type="entry name" value="CHITIN DEACETYLASE 1-RELATED"/>
    <property type="match status" value="1"/>
</dbReference>
<proteinExistence type="predicted"/>
<dbReference type="CDD" id="cd10954">
    <property type="entry name" value="CE4_CtAXE_like"/>
    <property type="match status" value="1"/>
</dbReference>
<dbReference type="PROSITE" id="PS51677">
    <property type="entry name" value="NODB"/>
    <property type="match status" value="1"/>
</dbReference>